<evidence type="ECO:0000313" key="3">
    <source>
        <dbReference type="Proteomes" id="UP000549394"/>
    </source>
</evidence>
<protein>
    <submittedName>
        <fullName evidence="1">DgyrCDS13650</fullName>
    </submittedName>
    <submittedName>
        <fullName evidence="2">DgyrCDS13655</fullName>
    </submittedName>
</protein>
<proteinExistence type="predicted"/>
<name>A0A7I8WBC1_9ANNE</name>
<dbReference type="Proteomes" id="UP000549394">
    <property type="component" value="Unassembled WGS sequence"/>
</dbReference>
<gene>
    <name evidence="1" type="ORF">DGYR_LOCUS12800</name>
    <name evidence="2" type="ORF">DGYR_LOCUS12808</name>
</gene>
<dbReference type="AlphaFoldDB" id="A0A7I8WBC1"/>
<evidence type="ECO:0000313" key="1">
    <source>
        <dbReference type="EMBL" id="CAD5125424.1"/>
    </source>
</evidence>
<keyword evidence="3" id="KW-1185">Reference proteome</keyword>
<reference evidence="1 3" key="1">
    <citation type="submission" date="2020-08" db="EMBL/GenBank/DDBJ databases">
        <authorList>
            <person name="Hejnol A."/>
        </authorList>
    </citation>
    <scope>NUCLEOTIDE SEQUENCE [LARGE SCALE GENOMIC DNA]</scope>
</reference>
<sequence>MVDSSALDEKLEVNRKGFEEKFMYMNAQNRTENTVMEERLTAQNGTYHLTNSTKESLVCTNALLIMVLYRILFRRDNFTLLLGIDIVTVRKDHISFYMDDLILVGNNEEELENLTLRLHQVLAAKD</sequence>
<dbReference type="EMBL" id="CAJFCJ010000026">
    <property type="protein sequence ID" value="CAD5125432.1"/>
    <property type="molecule type" value="Genomic_DNA"/>
</dbReference>
<organism evidence="1 3">
    <name type="scientific">Dimorphilus gyrociliatus</name>
    <dbReference type="NCBI Taxonomy" id="2664684"/>
    <lineage>
        <taxon>Eukaryota</taxon>
        <taxon>Metazoa</taxon>
        <taxon>Spiralia</taxon>
        <taxon>Lophotrochozoa</taxon>
        <taxon>Annelida</taxon>
        <taxon>Polychaeta</taxon>
        <taxon>Polychaeta incertae sedis</taxon>
        <taxon>Dinophilidae</taxon>
        <taxon>Dimorphilus</taxon>
    </lineage>
</organism>
<evidence type="ECO:0000313" key="2">
    <source>
        <dbReference type="EMBL" id="CAD5125432.1"/>
    </source>
</evidence>
<comment type="caution">
    <text evidence="1">The sequence shown here is derived from an EMBL/GenBank/DDBJ whole genome shotgun (WGS) entry which is preliminary data.</text>
</comment>
<accession>A0A7I8WBC1</accession>
<dbReference type="EMBL" id="CAJFCJ010000026">
    <property type="protein sequence ID" value="CAD5125424.1"/>
    <property type="molecule type" value="Genomic_DNA"/>
</dbReference>